<dbReference type="PANTHER" id="PTHR21063:SF4">
    <property type="entry name" value="CD48 ANTIGEN-RELATED"/>
    <property type="match status" value="1"/>
</dbReference>
<evidence type="ECO:0000256" key="2">
    <source>
        <dbReference type="SAM" id="SignalP"/>
    </source>
</evidence>
<keyword evidence="1" id="KW-1133">Transmembrane helix</keyword>
<dbReference type="RefSeq" id="XP_026106637.1">
    <property type="nucleotide sequence ID" value="XM_026250852.1"/>
</dbReference>
<feature type="domain" description="Immunoglobulin" evidence="3">
    <location>
        <begin position="24"/>
        <end position="124"/>
    </location>
</feature>
<dbReference type="InterPro" id="IPR013106">
    <property type="entry name" value="Ig_V-set"/>
</dbReference>
<dbReference type="Pfam" id="PF07686">
    <property type="entry name" value="V-set"/>
    <property type="match status" value="1"/>
</dbReference>
<evidence type="ECO:0000256" key="1">
    <source>
        <dbReference type="SAM" id="Phobius"/>
    </source>
</evidence>
<keyword evidence="1" id="KW-0472">Membrane</keyword>
<keyword evidence="1" id="KW-0812">Transmembrane</keyword>
<feature type="transmembrane region" description="Helical" evidence="1">
    <location>
        <begin position="247"/>
        <end position="267"/>
    </location>
</feature>
<keyword evidence="4" id="KW-1185">Reference proteome</keyword>
<dbReference type="SUPFAM" id="SSF48726">
    <property type="entry name" value="Immunoglobulin"/>
    <property type="match status" value="2"/>
</dbReference>
<proteinExistence type="predicted"/>
<dbReference type="InterPro" id="IPR036179">
    <property type="entry name" value="Ig-like_dom_sf"/>
</dbReference>
<dbReference type="KEGG" id="caua:113078552"/>
<feature type="signal peptide" evidence="2">
    <location>
        <begin position="1"/>
        <end position="19"/>
    </location>
</feature>
<dbReference type="InterPro" id="IPR013783">
    <property type="entry name" value="Ig-like_fold"/>
</dbReference>
<dbReference type="PANTHER" id="PTHR21063">
    <property type="entry name" value="LFA-3"/>
    <property type="match status" value="1"/>
</dbReference>
<name>A0A6P6NCB7_CARAU</name>
<gene>
    <name evidence="5" type="primary">LOC113078552</name>
</gene>
<reference evidence="5" key="1">
    <citation type="submission" date="2025-08" db="UniProtKB">
        <authorList>
            <consortium name="RefSeq"/>
        </authorList>
    </citation>
    <scope>IDENTIFICATION</scope>
    <source>
        <strain evidence="5">Wakin</strain>
        <tissue evidence="5">Muscle</tissue>
    </source>
</reference>
<feature type="domain" description="Immunoglobulin" evidence="3">
    <location>
        <begin position="133"/>
        <end position="236"/>
    </location>
</feature>
<protein>
    <submittedName>
        <fullName evidence="5">Carcinoembryonic antigen-related cell adhesion molecule 2-like</fullName>
    </submittedName>
</protein>
<dbReference type="OrthoDB" id="8741746at2759"/>
<dbReference type="Proteomes" id="UP000515129">
    <property type="component" value="Unplaced"/>
</dbReference>
<organism evidence="4 5">
    <name type="scientific">Carassius auratus</name>
    <name type="common">Goldfish</name>
    <dbReference type="NCBI Taxonomy" id="7957"/>
    <lineage>
        <taxon>Eukaryota</taxon>
        <taxon>Metazoa</taxon>
        <taxon>Chordata</taxon>
        <taxon>Craniata</taxon>
        <taxon>Vertebrata</taxon>
        <taxon>Euteleostomi</taxon>
        <taxon>Actinopterygii</taxon>
        <taxon>Neopterygii</taxon>
        <taxon>Teleostei</taxon>
        <taxon>Ostariophysi</taxon>
        <taxon>Cypriniformes</taxon>
        <taxon>Cyprinidae</taxon>
        <taxon>Cyprininae</taxon>
        <taxon>Carassius</taxon>
    </lineage>
</organism>
<dbReference type="InterPro" id="IPR003599">
    <property type="entry name" value="Ig_sub"/>
</dbReference>
<feature type="chain" id="PRO_5027892707" evidence="2">
    <location>
        <begin position="20"/>
        <end position="273"/>
    </location>
</feature>
<sequence length="273" mass="29392">MNVLIWITLCGSCVQGAAGVDEDRAPVSVTEGNSVTLHTDVTTNQQDRIKWYFGKTLIAQITGGQSKICTGVQCKERFRDRLELDHQTGSLTIMNINLSDSGEYTLQIISRSILSEKIVHVSVCGVSGEQDEMKRKSVKEGESVTLHPGVGRKANDLMTWYCNGIVIVEITGDQSKICSDADCKDRFGDRLKLDHQTGSLTIMNTTNTDSGEYKLQIRSSSSIVVTSLKGFSVYITAVPDSGLSPGAVAGICVALLLVVCGVGGVLAKRKGEN</sequence>
<evidence type="ECO:0000313" key="5">
    <source>
        <dbReference type="RefSeq" id="XP_026106637.1"/>
    </source>
</evidence>
<accession>A0A6P6NCB7</accession>
<keyword evidence="2" id="KW-0732">Signal</keyword>
<evidence type="ECO:0000313" key="4">
    <source>
        <dbReference type="Proteomes" id="UP000515129"/>
    </source>
</evidence>
<dbReference type="GeneID" id="113078552"/>
<dbReference type="SMART" id="SM00409">
    <property type="entry name" value="IG"/>
    <property type="match status" value="2"/>
</dbReference>
<evidence type="ECO:0000259" key="3">
    <source>
        <dbReference type="SMART" id="SM00409"/>
    </source>
</evidence>
<dbReference type="Gene3D" id="2.60.40.10">
    <property type="entry name" value="Immunoglobulins"/>
    <property type="match status" value="2"/>
</dbReference>
<dbReference type="AlphaFoldDB" id="A0A6P6NCB7"/>